<evidence type="ECO:0000313" key="10">
    <source>
        <dbReference type="Proteomes" id="UP001187343"/>
    </source>
</evidence>
<dbReference type="AlphaFoldDB" id="A0AA88QDX1"/>
<evidence type="ECO:0000256" key="7">
    <source>
        <dbReference type="SAM" id="Phobius"/>
    </source>
</evidence>
<evidence type="ECO:0000256" key="3">
    <source>
        <dbReference type="ARBA" id="ARBA00022473"/>
    </source>
</evidence>
<keyword evidence="7" id="KW-0812">Transmembrane</keyword>
<evidence type="ECO:0000256" key="2">
    <source>
        <dbReference type="ARBA" id="ARBA00007480"/>
    </source>
</evidence>
<evidence type="ECO:0000256" key="1">
    <source>
        <dbReference type="ARBA" id="ARBA00004613"/>
    </source>
</evidence>
<feature type="signal peptide" evidence="8">
    <location>
        <begin position="1"/>
        <end position="22"/>
    </location>
</feature>
<dbReference type="Gene3D" id="2.10.90.10">
    <property type="entry name" value="Cystine-knot cytokines"/>
    <property type="match status" value="1"/>
</dbReference>
<keyword evidence="10" id="KW-1185">Reference proteome</keyword>
<evidence type="ECO:0000256" key="8">
    <source>
        <dbReference type="SAM" id="SignalP"/>
    </source>
</evidence>
<proteinExistence type="inferred from homology"/>
<keyword evidence="7" id="KW-1133">Transmembrane helix</keyword>
<evidence type="ECO:0000313" key="9">
    <source>
        <dbReference type="EMBL" id="KAK2916787.1"/>
    </source>
</evidence>
<accession>A0AA88QDX1</accession>
<dbReference type="GO" id="GO:0030514">
    <property type="term" value="P:negative regulation of BMP signaling pathway"/>
    <property type="evidence" value="ECO:0007669"/>
    <property type="project" value="InterPro"/>
</dbReference>
<dbReference type="Gene3D" id="1.10.287.520">
    <property type="entry name" value="Helix hairpin bin"/>
    <property type="match status" value="1"/>
</dbReference>
<dbReference type="PANTHER" id="PTHR10494:SF4">
    <property type="entry name" value="NOGGIN"/>
    <property type="match status" value="1"/>
</dbReference>
<comment type="subcellular location">
    <subcellularLocation>
        <location evidence="1">Secreted</location>
    </subcellularLocation>
</comment>
<dbReference type="SUPFAM" id="SSF57501">
    <property type="entry name" value="Cystine-knot cytokines"/>
    <property type="match status" value="1"/>
</dbReference>
<sequence>MKASPVLVTLLCVSVNVHLALAQLQLRVRPSPSDHLPVPDLQEDPDPALEPGERDLAPRLLRRKLGSSFDPVFSSIGPPTPGNGSEVTREDEVSLAGVIPREFQQLDFTGLKAAAKTERRVRRWLWSYTRCPVLSMWKDLGVRFWPRYVKEGQCTTERSCSLPEGMFCKPVQSVSVTLLRWHCQQGSREPKSCAWIRAHYPVISQMNTTFKGITEGNLSDSKPDHSEVKTPSHNTVSRPDWLLYTVPASAFLIGIVLFTYVCKTQRRRNAPTKQRTSINGHFATYTGYTGSSSQRYMKSAESNKKDETQSYENVEAAIYNNQDKVTYYVSADEDYLNPDTFVEEELAGPDHNTLQLPSNLTDMDGESYENMEECLYAQPRKQTKQLATEDEDYINPDEDRKQDLALDQTDTESYEMMVGSDDVYNDRDFTATHDTTEDDSYEQMIGIPVPF</sequence>
<evidence type="ECO:0008006" key="11">
    <source>
        <dbReference type="Google" id="ProtNLM"/>
    </source>
</evidence>
<comment type="caution">
    <text evidence="9">The sequence shown here is derived from an EMBL/GenBank/DDBJ whole genome shotgun (WGS) entry which is preliminary data.</text>
</comment>
<evidence type="ECO:0000256" key="5">
    <source>
        <dbReference type="ARBA" id="ARBA00022729"/>
    </source>
</evidence>
<dbReference type="Proteomes" id="UP001187343">
    <property type="component" value="Unassembled WGS sequence"/>
</dbReference>
<name>A0AA88QDX1_9TELE</name>
<dbReference type="GO" id="GO:0005615">
    <property type="term" value="C:extracellular space"/>
    <property type="evidence" value="ECO:0007669"/>
    <property type="project" value="TreeGrafter"/>
</dbReference>
<feature type="transmembrane region" description="Helical" evidence="7">
    <location>
        <begin position="241"/>
        <end position="262"/>
    </location>
</feature>
<keyword evidence="7" id="KW-0472">Membrane</keyword>
<dbReference type="EMBL" id="JAUYZG010000001">
    <property type="protein sequence ID" value="KAK2916787.1"/>
    <property type="molecule type" value="Genomic_DNA"/>
</dbReference>
<comment type="similarity">
    <text evidence="2">Belongs to the noggin family.</text>
</comment>
<feature type="chain" id="PRO_5041651695" description="Noggin" evidence="8">
    <location>
        <begin position="23"/>
        <end position="451"/>
    </location>
</feature>
<dbReference type="InterPro" id="IPR008717">
    <property type="entry name" value="Noggin"/>
</dbReference>
<dbReference type="GO" id="GO:0045596">
    <property type="term" value="P:negative regulation of cell differentiation"/>
    <property type="evidence" value="ECO:0007669"/>
    <property type="project" value="InterPro"/>
</dbReference>
<dbReference type="PANTHER" id="PTHR10494">
    <property type="entry name" value="BONE MORPHOGENETIC PROTEIN INHIBITOR, NOGGIN"/>
    <property type="match status" value="1"/>
</dbReference>
<organism evidence="9 10">
    <name type="scientific">Cirrhinus molitorella</name>
    <name type="common">mud carp</name>
    <dbReference type="NCBI Taxonomy" id="172907"/>
    <lineage>
        <taxon>Eukaryota</taxon>
        <taxon>Metazoa</taxon>
        <taxon>Chordata</taxon>
        <taxon>Craniata</taxon>
        <taxon>Vertebrata</taxon>
        <taxon>Euteleostomi</taxon>
        <taxon>Actinopterygii</taxon>
        <taxon>Neopterygii</taxon>
        <taxon>Teleostei</taxon>
        <taxon>Ostariophysi</taxon>
        <taxon>Cypriniformes</taxon>
        <taxon>Cyprinidae</taxon>
        <taxon>Labeoninae</taxon>
        <taxon>Labeonini</taxon>
        <taxon>Cirrhinus</taxon>
    </lineage>
</organism>
<dbReference type="InterPro" id="IPR029034">
    <property type="entry name" value="Cystine-knot_cytokine"/>
</dbReference>
<dbReference type="GO" id="GO:0001649">
    <property type="term" value="P:osteoblast differentiation"/>
    <property type="evidence" value="ECO:0007669"/>
    <property type="project" value="TreeGrafter"/>
</dbReference>
<evidence type="ECO:0000256" key="6">
    <source>
        <dbReference type="ARBA" id="ARBA00023188"/>
    </source>
</evidence>
<reference evidence="9" key="1">
    <citation type="submission" date="2023-08" db="EMBL/GenBank/DDBJ databases">
        <title>Chromosome-level Genome Assembly of mud carp (Cirrhinus molitorella).</title>
        <authorList>
            <person name="Liu H."/>
        </authorList>
    </citation>
    <scope>NUCLEOTIDE SEQUENCE</scope>
    <source>
        <strain evidence="9">Prfri</strain>
        <tissue evidence="9">Muscle</tissue>
    </source>
</reference>
<dbReference type="GO" id="GO:0009953">
    <property type="term" value="P:dorsal/ventral pattern formation"/>
    <property type="evidence" value="ECO:0007669"/>
    <property type="project" value="TreeGrafter"/>
</dbReference>
<keyword evidence="5 8" id="KW-0732">Signal</keyword>
<protein>
    <recommendedName>
        <fullName evidence="11">Noggin</fullName>
    </recommendedName>
</protein>
<gene>
    <name evidence="9" type="ORF">Q8A67_001161</name>
</gene>
<keyword evidence="3" id="KW-0217">Developmental protein</keyword>
<dbReference type="GO" id="GO:0051216">
    <property type="term" value="P:cartilage development"/>
    <property type="evidence" value="ECO:0007669"/>
    <property type="project" value="UniProtKB-KW"/>
</dbReference>
<keyword evidence="6" id="KW-0891">Chondrogenesis</keyword>
<keyword evidence="4" id="KW-0964">Secreted</keyword>
<dbReference type="Pfam" id="PF05806">
    <property type="entry name" value="Noggin"/>
    <property type="match status" value="1"/>
</dbReference>
<evidence type="ECO:0000256" key="4">
    <source>
        <dbReference type="ARBA" id="ARBA00022525"/>
    </source>
</evidence>